<dbReference type="Proteomes" id="UP000562395">
    <property type="component" value="Unassembled WGS sequence"/>
</dbReference>
<dbReference type="EMBL" id="JACICY010000001">
    <property type="protein sequence ID" value="MBB3858864.1"/>
    <property type="molecule type" value="Genomic_DNA"/>
</dbReference>
<organism evidence="2 3">
    <name type="scientific">Novosphingobium hassiacum</name>
    <dbReference type="NCBI Taxonomy" id="173676"/>
    <lineage>
        <taxon>Bacteria</taxon>
        <taxon>Pseudomonadati</taxon>
        <taxon>Pseudomonadota</taxon>
        <taxon>Alphaproteobacteria</taxon>
        <taxon>Sphingomonadales</taxon>
        <taxon>Sphingomonadaceae</taxon>
        <taxon>Novosphingobium</taxon>
    </lineage>
</organism>
<evidence type="ECO:0000256" key="1">
    <source>
        <dbReference type="SAM" id="MobiDB-lite"/>
    </source>
</evidence>
<evidence type="ECO:0000313" key="2">
    <source>
        <dbReference type="EMBL" id="MBB3858864.1"/>
    </source>
</evidence>
<proteinExistence type="predicted"/>
<sequence>MGRIKEEAAPTSSGAASPGRKPPARNGYKYRPQYGLIVQCRDEADQRRVFDRLSKQGYLPKVVCV</sequence>
<comment type="caution">
    <text evidence="2">The sequence shown here is derived from an EMBL/GenBank/DDBJ whole genome shotgun (WGS) entry which is preliminary data.</text>
</comment>
<protein>
    <submittedName>
        <fullName evidence="2">Uncharacterized protein</fullName>
    </submittedName>
</protein>
<evidence type="ECO:0000313" key="3">
    <source>
        <dbReference type="Proteomes" id="UP000562395"/>
    </source>
</evidence>
<dbReference type="AlphaFoldDB" id="A0A7W5ZTC5"/>
<accession>A0A7W5ZTC5</accession>
<keyword evidence="3" id="KW-1185">Reference proteome</keyword>
<feature type="region of interest" description="Disordered" evidence="1">
    <location>
        <begin position="1"/>
        <end position="28"/>
    </location>
</feature>
<gene>
    <name evidence="2" type="ORF">GGQ88_000104</name>
</gene>
<name>A0A7W5ZTC5_9SPHN</name>
<dbReference type="RefSeq" id="WP_183611073.1">
    <property type="nucleotide sequence ID" value="NZ_JACICY010000001.1"/>
</dbReference>
<feature type="compositionally biased region" description="Low complexity" evidence="1">
    <location>
        <begin position="9"/>
        <end position="19"/>
    </location>
</feature>
<reference evidence="2 3" key="1">
    <citation type="submission" date="2020-08" db="EMBL/GenBank/DDBJ databases">
        <title>Genomic Encyclopedia of Type Strains, Phase IV (KMG-IV): sequencing the most valuable type-strain genomes for metagenomic binning, comparative biology and taxonomic classification.</title>
        <authorList>
            <person name="Goeker M."/>
        </authorList>
    </citation>
    <scope>NUCLEOTIDE SEQUENCE [LARGE SCALE GENOMIC DNA]</scope>
    <source>
        <strain evidence="2 3">DSM 14552</strain>
    </source>
</reference>